<protein>
    <submittedName>
        <fullName evidence="1">Uncharacterized protein</fullName>
    </submittedName>
</protein>
<proteinExistence type="predicted"/>
<dbReference type="EMBL" id="CM004469">
    <property type="protein sequence ID" value="OCT91601.1"/>
    <property type="molecule type" value="Genomic_DNA"/>
</dbReference>
<sequence>MPGPILILSPDLSGGKEDWNSNRCRWRVVQWYLSKAACFCSSTASITCNRAGKKAAIFTFLVGKLLLLLVTAAGKLPPVATLFPSFKLCEVQIISHF</sequence>
<organism evidence="1 2">
    <name type="scientific">Xenopus laevis</name>
    <name type="common">African clawed frog</name>
    <dbReference type="NCBI Taxonomy" id="8355"/>
    <lineage>
        <taxon>Eukaryota</taxon>
        <taxon>Metazoa</taxon>
        <taxon>Chordata</taxon>
        <taxon>Craniata</taxon>
        <taxon>Vertebrata</taxon>
        <taxon>Euteleostomi</taxon>
        <taxon>Amphibia</taxon>
        <taxon>Batrachia</taxon>
        <taxon>Anura</taxon>
        <taxon>Pipoidea</taxon>
        <taxon>Pipidae</taxon>
        <taxon>Xenopodinae</taxon>
        <taxon>Xenopus</taxon>
        <taxon>Xenopus</taxon>
    </lineage>
</organism>
<accession>A0A974DII2</accession>
<dbReference type="AlphaFoldDB" id="A0A974DII2"/>
<evidence type="ECO:0000313" key="2">
    <source>
        <dbReference type="Proteomes" id="UP000694892"/>
    </source>
</evidence>
<evidence type="ECO:0000313" key="1">
    <source>
        <dbReference type="EMBL" id="OCT91601.1"/>
    </source>
</evidence>
<name>A0A974DII2_XENLA</name>
<reference evidence="2" key="1">
    <citation type="journal article" date="2016" name="Nature">
        <title>Genome evolution in the allotetraploid frog Xenopus laevis.</title>
        <authorList>
            <person name="Session A.M."/>
            <person name="Uno Y."/>
            <person name="Kwon T."/>
            <person name="Chapman J.A."/>
            <person name="Toyoda A."/>
            <person name="Takahashi S."/>
            <person name="Fukui A."/>
            <person name="Hikosaka A."/>
            <person name="Suzuki A."/>
            <person name="Kondo M."/>
            <person name="van Heeringen S.J."/>
            <person name="Quigley I."/>
            <person name="Heinz S."/>
            <person name="Ogino H."/>
            <person name="Ochi H."/>
            <person name="Hellsten U."/>
            <person name="Lyons J.B."/>
            <person name="Simakov O."/>
            <person name="Putnam N."/>
            <person name="Stites J."/>
            <person name="Kuroki Y."/>
            <person name="Tanaka T."/>
            <person name="Michiue T."/>
            <person name="Watanabe M."/>
            <person name="Bogdanovic O."/>
            <person name="Lister R."/>
            <person name="Georgiou G."/>
            <person name="Paranjpe S.S."/>
            <person name="van Kruijsbergen I."/>
            <person name="Shu S."/>
            <person name="Carlson J."/>
            <person name="Kinoshita T."/>
            <person name="Ohta Y."/>
            <person name="Mawaribuchi S."/>
            <person name="Jenkins J."/>
            <person name="Grimwood J."/>
            <person name="Schmutz J."/>
            <person name="Mitros T."/>
            <person name="Mozaffari S.V."/>
            <person name="Suzuki Y."/>
            <person name="Haramoto Y."/>
            <person name="Yamamoto T.S."/>
            <person name="Takagi C."/>
            <person name="Heald R."/>
            <person name="Miller K."/>
            <person name="Haudenschild C."/>
            <person name="Kitzman J."/>
            <person name="Nakayama T."/>
            <person name="Izutsu Y."/>
            <person name="Robert J."/>
            <person name="Fortriede J."/>
            <person name="Burns K."/>
            <person name="Lotay V."/>
            <person name="Karimi K."/>
            <person name="Yasuoka Y."/>
            <person name="Dichmann D.S."/>
            <person name="Flajnik M.F."/>
            <person name="Houston D.W."/>
            <person name="Shendure J."/>
            <person name="DuPasquier L."/>
            <person name="Vize P.D."/>
            <person name="Zorn A.M."/>
            <person name="Ito M."/>
            <person name="Marcotte E.M."/>
            <person name="Wallingford J.B."/>
            <person name="Ito Y."/>
            <person name="Asashima M."/>
            <person name="Ueno N."/>
            <person name="Matsuda Y."/>
            <person name="Veenstra G.J."/>
            <person name="Fujiyama A."/>
            <person name="Harland R.M."/>
            <person name="Taira M."/>
            <person name="Rokhsar D.S."/>
        </authorList>
    </citation>
    <scope>NUCLEOTIDE SEQUENCE [LARGE SCALE GENOMIC DNA]</scope>
    <source>
        <strain evidence="2">J</strain>
    </source>
</reference>
<dbReference type="Proteomes" id="UP000694892">
    <property type="component" value="Chromosome 2S"/>
</dbReference>
<gene>
    <name evidence="1" type="ORF">XELAEV_18014661mg</name>
</gene>